<dbReference type="Pfam" id="PF09923">
    <property type="entry name" value="DUF2155"/>
    <property type="match status" value="1"/>
</dbReference>
<protein>
    <submittedName>
        <fullName evidence="2">DUF2155 domain-containing protein</fullName>
    </submittedName>
</protein>
<dbReference type="RefSeq" id="WP_128148607.1">
    <property type="nucleotide sequence ID" value="NZ_SAVB01000009.1"/>
</dbReference>
<proteinExistence type="predicted"/>
<feature type="chain" id="PRO_5019080875" evidence="1">
    <location>
        <begin position="22"/>
        <end position="125"/>
    </location>
</feature>
<name>A0A443LJM1_9RHOB</name>
<accession>A0A443LJM1</accession>
<evidence type="ECO:0000256" key="1">
    <source>
        <dbReference type="SAM" id="SignalP"/>
    </source>
</evidence>
<dbReference type="InterPro" id="IPR019225">
    <property type="entry name" value="DUF2155"/>
</dbReference>
<feature type="signal peptide" evidence="1">
    <location>
        <begin position="1"/>
        <end position="21"/>
    </location>
</feature>
<dbReference type="OrthoDB" id="9810376at2"/>
<comment type="caution">
    <text evidence="2">The sequence shown here is derived from an EMBL/GenBank/DDBJ whole genome shotgun (WGS) entry which is preliminary data.</text>
</comment>
<gene>
    <name evidence="2" type="ORF">EOW65_08835</name>
</gene>
<dbReference type="AlphaFoldDB" id="A0A443LJM1"/>
<keyword evidence="1" id="KW-0732">Signal</keyword>
<sequence>MIAALRAAALALAVGATAAVAQDGGDGLAEASGAVLRGLDKVSATASDIVLAVGQTVEFGHLQVTLKECRYPADDPSSNAYAYLVITDPNVAQPVFDGWMIADSPALSALDHQRYDVWVMRCKTD</sequence>
<reference evidence="2 3" key="1">
    <citation type="submission" date="2019-01" db="EMBL/GenBank/DDBJ databases">
        <title>Sinorhodobacter populi sp. nov. isolated from the symptomatic bark tissue of Populus euramericana canker.</title>
        <authorList>
            <person name="Xu G."/>
        </authorList>
    </citation>
    <scope>NUCLEOTIDE SEQUENCE [LARGE SCALE GENOMIC DNA]</scope>
    <source>
        <strain evidence="2 3">CCTCC AB2012026</strain>
    </source>
</reference>
<dbReference type="Proteomes" id="UP000286594">
    <property type="component" value="Unassembled WGS sequence"/>
</dbReference>
<evidence type="ECO:0000313" key="2">
    <source>
        <dbReference type="EMBL" id="RWR49376.1"/>
    </source>
</evidence>
<dbReference type="EMBL" id="SAVB01000009">
    <property type="protein sequence ID" value="RWR49376.1"/>
    <property type="molecule type" value="Genomic_DNA"/>
</dbReference>
<keyword evidence="3" id="KW-1185">Reference proteome</keyword>
<evidence type="ECO:0000313" key="3">
    <source>
        <dbReference type="Proteomes" id="UP000286594"/>
    </source>
</evidence>
<organism evidence="2 3">
    <name type="scientific">Paenirhodobacter ferrireducens</name>
    <dbReference type="NCBI Taxonomy" id="1215032"/>
    <lineage>
        <taxon>Bacteria</taxon>
        <taxon>Pseudomonadati</taxon>
        <taxon>Pseudomonadota</taxon>
        <taxon>Alphaproteobacteria</taxon>
        <taxon>Rhodobacterales</taxon>
        <taxon>Rhodobacter group</taxon>
        <taxon>Paenirhodobacter</taxon>
    </lineage>
</organism>